<reference evidence="2" key="3">
    <citation type="journal article" date="2021" name="Int. J. Parasitol.">
        <title>Comparative analysis of gene expression between Babesia bovis blood stages and kinetes allowed by improved genome annotation.</title>
        <authorList>
            <person name="Ueti M.W."/>
            <person name="Johnson W.C."/>
            <person name="Kappmeyer L.S."/>
            <person name="Herndon D.R."/>
            <person name="Mousel M.R."/>
            <person name="Reif K.E."/>
            <person name="Taus N.S."/>
            <person name="Ifeonu O.O."/>
            <person name="Silva J.C."/>
            <person name="Suarez C.E."/>
            <person name="Brayton K.A."/>
        </authorList>
    </citation>
    <scope>NUCLEOTIDE SEQUENCE [LARGE SCALE GENOMIC DNA]</scope>
</reference>
<dbReference type="InParanoid" id="A7ANG0"/>
<dbReference type="GeneID" id="5479911"/>
<dbReference type="OMA" id="WGLIRRI"/>
<proteinExistence type="predicted"/>
<dbReference type="Proteomes" id="UP000002173">
    <property type="component" value="Unassembled WGS sequence"/>
</dbReference>
<organism evidence="1 2">
    <name type="scientific">Babesia bovis</name>
    <dbReference type="NCBI Taxonomy" id="5865"/>
    <lineage>
        <taxon>Eukaryota</taxon>
        <taxon>Sar</taxon>
        <taxon>Alveolata</taxon>
        <taxon>Apicomplexa</taxon>
        <taxon>Aconoidasida</taxon>
        <taxon>Piroplasmida</taxon>
        <taxon>Babesiidae</taxon>
        <taxon>Babesia</taxon>
    </lineage>
</organism>
<sequence length="1828" mass="206790">MAKEEHEMPLYFRNKVAFSIGTLQRSDERVEAQKRIQKGSVQTYFDIIKFDNGPLPFNSIVFLPPGDCVYLNVDEKALHRFRSRTKVALCESDLKVFARVVLDDGGRRYIPLSLMDNTERMWLAFVYEIDEDTEDTTTLVDALLIAGSFQTASYILLRHKDATESWTNIPDTGDSMYYGNNVLDTIDNNEAVTAAKAVVKMEIPESTNGHPDDLLYQLRQYTVDAQLKTLFEVREVCASKNHEESKIKHLVGRLNSFVEVEGDVNDYDDLENCLMDCYRYTKFIFSDKIPLEECIIPVVKKCIENMSFDYENVYYIVLRTMIRDCDVAYRLMFDMGFGNVLIEKLIDTESKRWIQREVMLNLLTEILAHGKCMRNFIRNDLTGKGESLCDMLIMGIAKLRMFSLGNMKQYLEDIGKRVELFLVLSRVEQMYDKLEPKLKKTDESQYGHLETLVQAINEAIDMVKLHQVGNMGHSGLTDMSKIKQYTVSYVMETRLPFVVTGVMAALLSHLEGFPVSPLHIGVMLERPLWLVSHYINLVDFEECLFHMEGVCNFAGGMVINNVVKNDKYANSRITYCKKQCERMIIHTIMLKMIAKLFGNTSCPQIVSVIYRVCRNYSCGYKVMATILAEENVIQEILYIVTSAIKHVQSSGFNSTGPKDNMELWQLINIICTTVIKDESGMLLYVLGKKLISPLSEFLEAFQPQVSAIVDLDLQPICDLHDTLKRLFNSSALKRGSQEKRYFESVELYLSDLLIDSGIELRPDMMKQSYSKALHMNTMSLVSDKMPNSVFLMDPLLCKTMTKSMLTEELGTVYNQSEAHVEIGGVYWSSNENCVIKGSELGVSEDKMNHYRTCELYVAPPDRLPEYVTYGITLLRFASTMEEYSSVFTEMFQTRENTKTFLRLWVHTAASICPTVDTLINADIGVFNASLGYEWFFSSADAIPMVTNMAQIMYAVLHHISGDPYCHEDTNEQRPVTSAPLRYINDDVLDLVLVSVCNVMITKRWSIEGQLGRASRKCLIWLTKLMSYWYRRFQKSQGYLMNKLMGSYTSIPFMADGAALLIVACGPVINPNAAVEIHPQADSTGHLGLDHRTVRVHFEGQLYNVSLSGNEVTLDDVPNAAFWGLIRRIESLNLPIFADFMCTVVSRCYATNPCTVVLASEIINFLIIGNVPIMELVNTLTKNCLEDCIKGGTDANRSGNISATAYRLLTFASLLAKAVVSNENIEPSILVRVNYWILNLFSHYAKNFKSLAEGCYKALFEGYVHIFICHNNLWENHNSVVTRHPEFNNYIKHINGAVYWICNALNGCRAKDTENPDDGSHNQKMNPVDYDDCSRIDGTLNVSWETILTGVMALKYAFEMPFTGLNILYTVLSGPMELIVKIINKQIDSEIIKVTPSATLALYGIVRQLCEALQQHNIDDMSPGSLPSDATLQLLIMQLIHDICASIHQTGASQDVFVCALIHGTSHAQEVDMITNENRVNPTDGAQSLPHDDIYSDIVGSSKTRNQRKVLALSTPKVAIDSMNVFQGIMDALKVFRDNAATALEHEYIGAMDRVALSSQIANVLLLLNAFDALSRAIARDAAERTPPKSLPGYLFLKAPSYSRLFRQAIGDTWSTSWCNRNSTRSILQRVLRMMKCDDYETNTCMVLQHVPSPLSTDNSMDVQWLSKCFMYNGSPESVQMWKTIRFLATSKLLFADELKQYDPIKTKKIDRPHPNEGTRYLRSVSTRAPSKHVDAYESEKTGAPDEEEECTFSQENIEKAVAQLNGVITSQTWLDFDNDLVTNGLNLRSVLVNPGILKEYSARATFLNALSRHVLIKELLISVGVDVR</sequence>
<keyword evidence="2" id="KW-1185">Reference proteome</keyword>
<accession>A7ANG0</accession>
<name>A7ANG0_BABBO</name>
<dbReference type="KEGG" id="bbo:BBOV_III005310"/>
<comment type="caution">
    <text evidence="1">The sequence shown here is derived from an EMBL/GenBank/DDBJ whole genome shotgun (WGS) entry which is preliminary data.</text>
</comment>
<reference evidence="1 2" key="1">
    <citation type="journal article" date="2007" name="PLoS Pathog.">
        <title>Genome sequence of Babesia bovis and comparative analysis of apicomplexan hemoprotozoa.</title>
        <authorList>
            <person name="Brayton K.A."/>
            <person name="Lau A.O.T."/>
            <person name="Herndon D.R."/>
            <person name="Hannick L."/>
            <person name="Kappmeyer L.S."/>
            <person name="Berens S.J."/>
            <person name="Bidwell S.L."/>
            <person name="Brown W.C."/>
            <person name="Crabtree J."/>
            <person name="Fadrosh D."/>
            <person name="Feldblum T."/>
            <person name="Forberger H.A."/>
            <person name="Haas B.J."/>
            <person name="Howell J.M."/>
            <person name="Khouri H."/>
            <person name="Koo H."/>
            <person name="Mann D.J."/>
            <person name="Norimine J."/>
            <person name="Paulsen I.T."/>
            <person name="Radune D."/>
            <person name="Ren Q."/>
            <person name="Smith R.K. Jr."/>
            <person name="Suarez C.E."/>
            <person name="White O."/>
            <person name="Wortman J.R."/>
            <person name="Knowles D.P. Jr."/>
            <person name="McElwain T.F."/>
            <person name="Nene V.M."/>
        </authorList>
    </citation>
    <scope>NUCLEOTIDE SEQUENCE [LARGE SCALE GENOMIC DNA]</scope>
    <source>
        <strain evidence="1">T2Bo</strain>
    </source>
</reference>
<gene>
    <name evidence="1" type="ORF">BBOV_III005310</name>
</gene>
<dbReference type="RefSeq" id="XP_001611662.1">
    <property type="nucleotide sequence ID" value="XM_001611612.1"/>
</dbReference>
<dbReference type="VEuPathDB" id="PiroplasmaDB:BBOV_III005310"/>
<evidence type="ECO:0000313" key="1">
    <source>
        <dbReference type="EMBL" id="EDO08094.1"/>
    </source>
</evidence>
<reference evidence="2" key="2">
    <citation type="journal article" date="2020" name="Data Brief">
        <title>Transcriptome dataset of Babesia bovis life stages within vertebrate and invertebrate hosts.</title>
        <authorList>
            <person name="Ueti M.W."/>
            <person name="Johnson W.C."/>
            <person name="Kappmeyer L.S."/>
            <person name="Herndon D.R."/>
            <person name="Mousel M.R."/>
            <person name="Reif K.E."/>
            <person name="Taus N.S."/>
            <person name="Ifeonu O.O."/>
            <person name="Silva J.C."/>
            <person name="Suarez C.E."/>
            <person name="Brayton K.A."/>
        </authorList>
    </citation>
    <scope>NUCLEOTIDE SEQUENCE [LARGE SCALE GENOMIC DNA]</scope>
</reference>
<evidence type="ECO:0000313" key="2">
    <source>
        <dbReference type="Proteomes" id="UP000002173"/>
    </source>
</evidence>
<dbReference type="eggNOG" id="ENOG502QXA5">
    <property type="taxonomic scope" value="Eukaryota"/>
</dbReference>
<dbReference type="EMBL" id="AAXT01000001">
    <property type="protein sequence ID" value="EDO08094.1"/>
    <property type="molecule type" value="Genomic_DNA"/>
</dbReference>
<protein>
    <submittedName>
        <fullName evidence="1">Uncharacterized protein</fullName>
    </submittedName>
</protein>